<dbReference type="HOGENOM" id="CLU_009697_1_0_1"/>
<dbReference type="KEGG" id="tet:TTHERM_00992640"/>
<dbReference type="PANTHER" id="PTHR31398:SF0">
    <property type="entry name" value="MEIOTIC NUCLEAR DIVISION PROTEIN 1 HOMOLOG"/>
    <property type="match status" value="1"/>
</dbReference>
<dbReference type="EMBL" id="GG662439">
    <property type="protein sequence ID" value="EAR83264.3"/>
    <property type="molecule type" value="Genomic_DNA"/>
</dbReference>
<dbReference type="OrthoDB" id="327268at2759"/>
<gene>
    <name evidence="1" type="ORF">TTHERM_00992640</name>
</gene>
<dbReference type="Proteomes" id="UP000009168">
    <property type="component" value="Unassembled WGS sequence"/>
</dbReference>
<accession>Q22DD8</accession>
<protein>
    <submittedName>
        <fullName evidence="1">ABC transporter family protein</fullName>
    </submittedName>
</protein>
<proteinExistence type="predicted"/>
<evidence type="ECO:0000313" key="1">
    <source>
        <dbReference type="EMBL" id="EAR83264.3"/>
    </source>
</evidence>
<dbReference type="GO" id="GO:0005634">
    <property type="term" value="C:nucleus"/>
    <property type="evidence" value="ECO:0007669"/>
    <property type="project" value="TreeGrafter"/>
</dbReference>
<dbReference type="GO" id="GO:0007131">
    <property type="term" value="P:reciprocal meiotic recombination"/>
    <property type="evidence" value="ECO:0007669"/>
    <property type="project" value="TreeGrafter"/>
</dbReference>
<dbReference type="GeneID" id="7825017"/>
<dbReference type="InParanoid" id="Q22DD8"/>
<evidence type="ECO:0000313" key="2">
    <source>
        <dbReference type="Proteomes" id="UP000009168"/>
    </source>
</evidence>
<dbReference type="PANTHER" id="PTHR31398">
    <property type="entry name" value="MEIOTIC NUCLEAR DIVISION PROTEIN 1 HOMOLOG"/>
    <property type="match status" value="1"/>
</dbReference>
<sequence>MVNDIQNRINPTVIQKERQVDSPEKFVMNPKTLPLAFGMQDGVTYNHYIDPTIYTIVAYQLTKVTTYDDQGQPQYYFQQTNVTVQRCTEDHFQNMKTKEGFLSLPYENLYCIDPKFEEIIEGDYSQPHFQQFVIQVYPCVGQGCGNTTSLGKGYFAIYFQDVIIDPEIKDEPFRFYNRDLFWTTSLQSPRDLNMYFRNNYIESDYGWITSDIETIRYISYSYQDLSFTSGVDYFLQLILRFEKQKENIYSRKYKNLTNVISEMGGFAQSLLAIGFILCTTLSDLMLNKSIINDAFDFKITEINQQNKKERFVNQNFRQTDKNQQIQLNNNNNEKKINNNSPALPAVFEKQDQCQLKANIKDNQPFQISELSGKKSKKASFSKIDLNPNSFSNDKLQFQDNSQIQLKKLTTKNGDELKRNNSQAYLSQIIKKRANTTTEGQGQNQKDQLSHQNAKLENVQTKKNDEITNGQFKKLLRKEKNSMELSIMEYIKYFFWPFGQVKRKKQIIDYSIQKLYYHLDVIYIVKKLLEVDKLKQLIMDKDQIQLFEYISKPVISDEDVFGKQNVQNLQQQQEKYSILYQDNRSEIQKVQDAYQSYQSILKRDLSAMDKKILNHLDPQLVNIFNYQEKRDVSQIDQQVPQNMRENQNNNQESKVILNDIQKQKSEIQFHSQLSSPMLIDRNLDDNFFENIDIEEQIPIEAQIQNKINYFKAYEPQINIKKTIQQ</sequence>
<dbReference type="AlphaFoldDB" id="Q22DD8"/>
<reference evidence="2" key="1">
    <citation type="journal article" date="2006" name="PLoS Biol.">
        <title>Macronuclear genome sequence of the ciliate Tetrahymena thermophila, a model eukaryote.</title>
        <authorList>
            <person name="Eisen J.A."/>
            <person name="Coyne R.S."/>
            <person name="Wu M."/>
            <person name="Wu D."/>
            <person name="Thiagarajan M."/>
            <person name="Wortman J.R."/>
            <person name="Badger J.H."/>
            <person name="Ren Q."/>
            <person name="Amedeo P."/>
            <person name="Jones K.M."/>
            <person name="Tallon L.J."/>
            <person name="Delcher A.L."/>
            <person name="Salzberg S.L."/>
            <person name="Silva J.C."/>
            <person name="Haas B.J."/>
            <person name="Majoros W.H."/>
            <person name="Farzad M."/>
            <person name="Carlton J.M."/>
            <person name="Smith R.K. Jr."/>
            <person name="Garg J."/>
            <person name="Pearlman R.E."/>
            <person name="Karrer K.M."/>
            <person name="Sun L."/>
            <person name="Manning G."/>
            <person name="Elde N.C."/>
            <person name="Turkewitz A.P."/>
            <person name="Asai D.J."/>
            <person name="Wilkes D.E."/>
            <person name="Wang Y."/>
            <person name="Cai H."/>
            <person name="Collins K."/>
            <person name="Stewart B.A."/>
            <person name="Lee S.R."/>
            <person name="Wilamowska K."/>
            <person name="Weinberg Z."/>
            <person name="Ruzzo W.L."/>
            <person name="Wloga D."/>
            <person name="Gaertig J."/>
            <person name="Frankel J."/>
            <person name="Tsao C.-C."/>
            <person name="Gorovsky M.A."/>
            <person name="Keeling P.J."/>
            <person name="Waller R.F."/>
            <person name="Patron N.J."/>
            <person name="Cherry J.M."/>
            <person name="Stover N.A."/>
            <person name="Krieger C.J."/>
            <person name="del Toro C."/>
            <person name="Ryder H.F."/>
            <person name="Williamson S.C."/>
            <person name="Barbeau R.A."/>
            <person name="Hamilton E.P."/>
            <person name="Orias E."/>
        </authorList>
    </citation>
    <scope>NUCLEOTIDE SEQUENCE [LARGE SCALE GENOMIC DNA]</scope>
    <source>
        <strain evidence="2">SB210</strain>
    </source>
</reference>
<keyword evidence="2" id="KW-1185">Reference proteome</keyword>
<dbReference type="RefSeq" id="XP_001030927.3">
    <property type="nucleotide sequence ID" value="XM_001030927.3"/>
</dbReference>
<name>Q22DD8_TETTS</name>
<organism evidence="1 2">
    <name type="scientific">Tetrahymena thermophila (strain SB210)</name>
    <dbReference type="NCBI Taxonomy" id="312017"/>
    <lineage>
        <taxon>Eukaryota</taxon>
        <taxon>Sar</taxon>
        <taxon>Alveolata</taxon>
        <taxon>Ciliophora</taxon>
        <taxon>Intramacronucleata</taxon>
        <taxon>Oligohymenophorea</taxon>
        <taxon>Hymenostomatida</taxon>
        <taxon>Tetrahymenina</taxon>
        <taxon>Tetrahymenidae</taxon>
        <taxon>Tetrahymena</taxon>
    </lineage>
</organism>